<dbReference type="GO" id="GO:0030599">
    <property type="term" value="F:pectinesterase activity"/>
    <property type="evidence" value="ECO:0007669"/>
    <property type="project" value="InterPro"/>
</dbReference>
<keyword evidence="6" id="KW-1185">Reference proteome</keyword>
<dbReference type="EMBL" id="BPVZ01000071">
    <property type="protein sequence ID" value="GKV26110.1"/>
    <property type="molecule type" value="Genomic_DNA"/>
</dbReference>
<comment type="caution">
    <text evidence="5">The sequence shown here is derived from an EMBL/GenBank/DDBJ whole genome shotgun (WGS) entry which is preliminary data.</text>
</comment>
<accession>A0AAV5KNA4</accession>
<evidence type="ECO:0000313" key="6">
    <source>
        <dbReference type="Proteomes" id="UP001054252"/>
    </source>
</evidence>
<dbReference type="InterPro" id="IPR011050">
    <property type="entry name" value="Pectin_lyase_fold/virulence"/>
</dbReference>
<dbReference type="SUPFAM" id="SSF51126">
    <property type="entry name" value="Pectin lyase-like"/>
    <property type="match status" value="1"/>
</dbReference>
<gene>
    <name evidence="5" type="ORF">SLEP1_g35463</name>
</gene>
<dbReference type="Proteomes" id="UP001054252">
    <property type="component" value="Unassembled WGS sequence"/>
</dbReference>
<dbReference type="AlphaFoldDB" id="A0AAV5KNA4"/>
<dbReference type="PANTHER" id="PTHR31707">
    <property type="entry name" value="PECTINESTERASE"/>
    <property type="match status" value="1"/>
</dbReference>
<reference evidence="5 6" key="1">
    <citation type="journal article" date="2021" name="Commun. Biol.">
        <title>The genome of Shorea leprosula (Dipterocarpaceae) highlights the ecological relevance of drought in aseasonal tropical rainforests.</title>
        <authorList>
            <person name="Ng K.K.S."/>
            <person name="Kobayashi M.J."/>
            <person name="Fawcett J.A."/>
            <person name="Hatakeyama M."/>
            <person name="Paape T."/>
            <person name="Ng C.H."/>
            <person name="Ang C.C."/>
            <person name="Tnah L.H."/>
            <person name="Lee C.T."/>
            <person name="Nishiyama T."/>
            <person name="Sese J."/>
            <person name="O'Brien M.J."/>
            <person name="Copetti D."/>
            <person name="Mohd Noor M.I."/>
            <person name="Ong R.C."/>
            <person name="Putra M."/>
            <person name="Sireger I.Z."/>
            <person name="Indrioko S."/>
            <person name="Kosugi Y."/>
            <person name="Izuno A."/>
            <person name="Isagi Y."/>
            <person name="Lee S.L."/>
            <person name="Shimizu K.K."/>
        </authorList>
    </citation>
    <scope>NUCLEOTIDE SEQUENCE [LARGE SCALE GENOMIC DNA]</scope>
    <source>
        <strain evidence="5">214</strain>
    </source>
</reference>
<dbReference type="Pfam" id="PF01095">
    <property type="entry name" value="Pectinesterase"/>
    <property type="match status" value="1"/>
</dbReference>
<evidence type="ECO:0000256" key="2">
    <source>
        <dbReference type="ARBA" id="ARBA00022801"/>
    </source>
</evidence>
<dbReference type="Gene3D" id="2.160.20.10">
    <property type="entry name" value="Single-stranded right-handed beta-helix, Pectin lyase-like"/>
    <property type="match status" value="1"/>
</dbReference>
<name>A0AAV5KNA4_9ROSI</name>
<comment type="pathway">
    <text evidence="1">Glycan metabolism; pectin degradation; 2-dehydro-3-deoxy-D-gluconate from pectin: step 1/5.</text>
</comment>
<dbReference type="InterPro" id="IPR012334">
    <property type="entry name" value="Pectin_lyas_fold"/>
</dbReference>
<protein>
    <recommendedName>
        <fullName evidence="4">Pectinesterase catalytic domain-containing protein</fullName>
    </recommendedName>
</protein>
<dbReference type="InterPro" id="IPR000070">
    <property type="entry name" value="Pectinesterase_cat"/>
</dbReference>
<organism evidence="5 6">
    <name type="scientific">Rubroshorea leprosula</name>
    <dbReference type="NCBI Taxonomy" id="152421"/>
    <lineage>
        <taxon>Eukaryota</taxon>
        <taxon>Viridiplantae</taxon>
        <taxon>Streptophyta</taxon>
        <taxon>Embryophyta</taxon>
        <taxon>Tracheophyta</taxon>
        <taxon>Spermatophyta</taxon>
        <taxon>Magnoliopsida</taxon>
        <taxon>eudicotyledons</taxon>
        <taxon>Gunneridae</taxon>
        <taxon>Pentapetalae</taxon>
        <taxon>rosids</taxon>
        <taxon>malvids</taxon>
        <taxon>Malvales</taxon>
        <taxon>Dipterocarpaceae</taxon>
        <taxon>Rubroshorea</taxon>
    </lineage>
</organism>
<proteinExistence type="predicted"/>
<evidence type="ECO:0000313" key="5">
    <source>
        <dbReference type="EMBL" id="GKV26110.1"/>
    </source>
</evidence>
<evidence type="ECO:0000256" key="3">
    <source>
        <dbReference type="ARBA" id="ARBA00023085"/>
    </source>
</evidence>
<keyword evidence="2" id="KW-0378">Hydrolase</keyword>
<feature type="domain" description="Pectinesterase catalytic" evidence="4">
    <location>
        <begin position="39"/>
        <end position="180"/>
    </location>
</feature>
<evidence type="ECO:0000259" key="4">
    <source>
        <dbReference type="Pfam" id="PF01095"/>
    </source>
</evidence>
<sequence>MHSAVAGARVRASSASKARAEAENLCYPDPQISNPPRSSTAVLQNCNIYARNPPNEINTITAQARTNSNQNTEIVIHNSQVAAASDLKLIQSSVKTYLGRPWQKYSRTVFMKTVLGSSIAPVGWLEWDGNFALDTLYYAEYANTGRGSSTANKINWKGYHVLTSATDGSKFTVANFIVGNP</sequence>
<evidence type="ECO:0000256" key="1">
    <source>
        <dbReference type="ARBA" id="ARBA00005184"/>
    </source>
</evidence>
<keyword evidence="3" id="KW-0063">Aspartyl esterase</keyword>
<dbReference type="GO" id="GO:0042545">
    <property type="term" value="P:cell wall modification"/>
    <property type="evidence" value="ECO:0007669"/>
    <property type="project" value="InterPro"/>
</dbReference>